<reference evidence="1 2" key="1">
    <citation type="submission" date="2020-08" db="EMBL/GenBank/DDBJ databases">
        <title>Genomic Encyclopedia of Type Strains, Phase IV (KMG-IV): sequencing the most valuable type-strain genomes for metagenomic binning, comparative biology and taxonomic classification.</title>
        <authorList>
            <person name="Goeker M."/>
        </authorList>
    </citation>
    <scope>NUCLEOTIDE SEQUENCE [LARGE SCALE GENOMIC DNA]</scope>
    <source>
        <strain evidence="1 2">DSM 11275</strain>
    </source>
</reference>
<comment type="caution">
    <text evidence="1">The sequence shown here is derived from an EMBL/GenBank/DDBJ whole genome shotgun (WGS) entry which is preliminary data.</text>
</comment>
<evidence type="ECO:0000313" key="2">
    <source>
        <dbReference type="Proteomes" id="UP000539075"/>
    </source>
</evidence>
<dbReference type="AlphaFoldDB" id="A0A7W8BYK8"/>
<organism evidence="1 2">
    <name type="scientific">Desulfovibrio intestinalis</name>
    <dbReference type="NCBI Taxonomy" id="58621"/>
    <lineage>
        <taxon>Bacteria</taxon>
        <taxon>Pseudomonadati</taxon>
        <taxon>Thermodesulfobacteriota</taxon>
        <taxon>Desulfovibrionia</taxon>
        <taxon>Desulfovibrionales</taxon>
        <taxon>Desulfovibrionaceae</taxon>
        <taxon>Desulfovibrio</taxon>
    </lineage>
</organism>
<dbReference type="Proteomes" id="UP000539075">
    <property type="component" value="Unassembled WGS sequence"/>
</dbReference>
<evidence type="ECO:0000313" key="1">
    <source>
        <dbReference type="EMBL" id="MBB5142358.1"/>
    </source>
</evidence>
<proteinExistence type="predicted"/>
<gene>
    <name evidence="1" type="ORF">HNQ38_000421</name>
</gene>
<protein>
    <submittedName>
        <fullName evidence="1">Uncharacterized protein</fullName>
    </submittedName>
</protein>
<dbReference type="EMBL" id="JACHGO010000001">
    <property type="protein sequence ID" value="MBB5142358.1"/>
    <property type="molecule type" value="Genomic_DNA"/>
</dbReference>
<name>A0A7W8BYK8_9BACT</name>
<sequence>MPLERGFDGPGPAVRRKKPGMRLLALQPLLNNYRTSNYGDIPGREFITISCRTESPDGTPDT</sequence>
<accession>A0A7W8BYK8</accession>
<keyword evidence="2" id="KW-1185">Reference proteome</keyword>